<dbReference type="InterPro" id="IPR043502">
    <property type="entry name" value="DNA/RNA_pol_sf"/>
</dbReference>
<accession>A0A803PJA1</accession>
<dbReference type="EMBL" id="UZAU01000371">
    <property type="status" value="NOT_ANNOTATED_CDS"/>
    <property type="molecule type" value="Genomic_DNA"/>
</dbReference>
<feature type="region of interest" description="Disordered" evidence="1">
    <location>
        <begin position="1"/>
        <end position="23"/>
    </location>
</feature>
<feature type="compositionally biased region" description="Basic and acidic residues" evidence="1">
    <location>
        <begin position="1"/>
        <end position="19"/>
    </location>
</feature>
<dbReference type="PANTHER" id="PTHR15503">
    <property type="entry name" value="LDOC1 RELATED"/>
    <property type="match status" value="1"/>
</dbReference>
<dbReference type="SUPFAM" id="SSF56672">
    <property type="entry name" value="DNA/RNA polymerases"/>
    <property type="match status" value="1"/>
</dbReference>
<keyword evidence="3" id="KW-1185">Reference proteome</keyword>
<protein>
    <submittedName>
        <fullName evidence="2">Uncharacterized protein</fullName>
    </submittedName>
</protein>
<proteinExistence type="predicted"/>
<organism evidence="2 3">
    <name type="scientific">Cannabis sativa</name>
    <name type="common">Hemp</name>
    <name type="synonym">Marijuana</name>
    <dbReference type="NCBI Taxonomy" id="3483"/>
    <lineage>
        <taxon>Eukaryota</taxon>
        <taxon>Viridiplantae</taxon>
        <taxon>Streptophyta</taxon>
        <taxon>Embryophyta</taxon>
        <taxon>Tracheophyta</taxon>
        <taxon>Spermatophyta</taxon>
        <taxon>Magnoliopsida</taxon>
        <taxon>eudicotyledons</taxon>
        <taxon>Gunneridae</taxon>
        <taxon>Pentapetalae</taxon>
        <taxon>rosids</taxon>
        <taxon>fabids</taxon>
        <taxon>Rosales</taxon>
        <taxon>Cannabaceae</taxon>
        <taxon>Cannabis</taxon>
    </lineage>
</organism>
<dbReference type="AlphaFoldDB" id="A0A803PJA1"/>
<sequence>MANRGIRDYPQLKKEEQRTKAKPAPARVFALTQANAKASPLVVTGLPPQQEIDFVIDLALGVEPFSKAPYRMAPAELKELKIQLQGMIDLGFSHPVCLSGEL</sequence>
<reference evidence="2" key="2">
    <citation type="submission" date="2021-03" db="UniProtKB">
        <authorList>
            <consortium name="EnsemblPlants"/>
        </authorList>
    </citation>
    <scope>IDENTIFICATION</scope>
</reference>
<dbReference type="PANTHER" id="PTHR15503:SF45">
    <property type="entry name" value="RNA-DIRECTED DNA POLYMERASE HOMOLOG"/>
    <property type="match status" value="1"/>
</dbReference>
<evidence type="ECO:0000313" key="2">
    <source>
        <dbReference type="EnsemblPlants" id="cds.evm.model.04.936"/>
    </source>
</evidence>
<dbReference type="Gene3D" id="3.10.10.10">
    <property type="entry name" value="HIV Type 1 Reverse Transcriptase, subunit A, domain 1"/>
    <property type="match status" value="1"/>
</dbReference>
<reference evidence="2" key="1">
    <citation type="submission" date="2018-11" db="EMBL/GenBank/DDBJ databases">
        <authorList>
            <person name="Grassa J C."/>
        </authorList>
    </citation>
    <scope>NUCLEOTIDE SEQUENCE [LARGE SCALE GENOMIC DNA]</scope>
</reference>
<dbReference type="EnsemblPlants" id="evm.model.04.936">
    <property type="protein sequence ID" value="cds.evm.model.04.936"/>
    <property type="gene ID" value="evm.TU.04.936"/>
</dbReference>
<dbReference type="Proteomes" id="UP000596661">
    <property type="component" value="Chromosome 4"/>
</dbReference>
<evidence type="ECO:0000256" key="1">
    <source>
        <dbReference type="SAM" id="MobiDB-lite"/>
    </source>
</evidence>
<evidence type="ECO:0000313" key="3">
    <source>
        <dbReference type="Proteomes" id="UP000596661"/>
    </source>
</evidence>
<dbReference type="InterPro" id="IPR032567">
    <property type="entry name" value="RTL1-rel"/>
</dbReference>
<name>A0A803PJA1_CANSA</name>
<dbReference type="Gramene" id="evm.model.04.936">
    <property type="protein sequence ID" value="cds.evm.model.04.936"/>
    <property type="gene ID" value="evm.TU.04.936"/>
</dbReference>